<accession>A0AAD8CA39</accession>
<dbReference type="GO" id="GO:0007276">
    <property type="term" value="P:gamete generation"/>
    <property type="evidence" value="ECO:0007669"/>
    <property type="project" value="InterPro"/>
</dbReference>
<evidence type="ECO:0000313" key="2">
    <source>
        <dbReference type="EMBL" id="KAK0068908.1"/>
    </source>
</evidence>
<protein>
    <submittedName>
        <fullName evidence="2">Spermatogenesis-associated protein 22-like isoform X1</fullName>
    </submittedName>
</protein>
<proteinExistence type="predicted"/>
<dbReference type="GO" id="GO:0000711">
    <property type="term" value="P:meiotic DNA repair synthesis"/>
    <property type="evidence" value="ECO:0007669"/>
    <property type="project" value="InterPro"/>
</dbReference>
<dbReference type="EMBL" id="JASAOG010000004">
    <property type="protein sequence ID" value="KAK0068908.1"/>
    <property type="molecule type" value="Genomic_DNA"/>
</dbReference>
<sequence>MAIPLFTYRKRQREAVLSDPFQISTVTDVSDSANPPKYGNPALRNNGEQKQSTQFNNSRSNTLRNYSSSHSVKDAPLQLMPNSHSRTTNNFQQTSTNFSKAVNRSFGRGTNYNEVSTVSSAVPYRNSMNGKFQHFDTYNNPATRNANRNRSFVQGNNSMPDVASKSGLARVPSVVTSSNPNRFSETRSTNIYKQREVLEMPKGGKVINEWNLSVLNAEKVLKSDVTSPRVVPSQTMNKTSFKKSEKDSSMRIFTCSISSMKSWASCNITDIMVMFEIYGLVDSATLRDSSGTGKEFILRDDTSSIKCIFYEIDRELPRLIRGQVYRVVGLMRKDQLQVVHVRSADKEERQVCILASQVSQREMEQVIRTHNEQ</sequence>
<dbReference type="Proteomes" id="UP001233172">
    <property type="component" value="Unassembled WGS sequence"/>
</dbReference>
<dbReference type="PANTHER" id="PTHR35258">
    <property type="entry name" value="SPERMATOGENESIS-ASSOCIATED PROTEIN 22"/>
    <property type="match status" value="1"/>
</dbReference>
<feature type="region of interest" description="Disordered" evidence="1">
    <location>
        <begin position="26"/>
        <end position="93"/>
    </location>
</feature>
<evidence type="ECO:0000313" key="3">
    <source>
        <dbReference type="Proteomes" id="UP001233172"/>
    </source>
</evidence>
<reference evidence="2" key="1">
    <citation type="journal article" date="2023" name="PLoS Negl. Trop. Dis.">
        <title>A genome sequence for Biomphalaria pfeifferi, the major vector snail for the human-infecting parasite Schistosoma mansoni.</title>
        <authorList>
            <person name="Bu L."/>
            <person name="Lu L."/>
            <person name="Laidemitt M.R."/>
            <person name="Zhang S.M."/>
            <person name="Mutuku M."/>
            <person name="Mkoji G."/>
            <person name="Steinauer M."/>
            <person name="Loker E.S."/>
        </authorList>
    </citation>
    <scope>NUCLEOTIDE SEQUENCE</scope>
    <source>
        <strain evidence="2">KasaAsao</strain>
    </source>
</reference>
<dbReference type="PANTHER" id="PTHR35258:SF1">
    <property type="entry name" value="SPERMATOGENESIS-ASSOCIATED PROTEIN 22"/>
    <property type="match status" value="1"/>
</dbReference>
<dbReference type="GO" id="GO:0051445">
    <property type="term" value="P:regulation of meiotic cell cycle"/>
    <property type="evidence" value="ECO:0007669"/>
    <property type="project" value="TreeGrafter"/>
</dbReference>
<comment type="caution">
    <text evidence="2">The sequence shown here is derived from an EMBL/GenBank/DDBJ whole genome shotgun (WGS) entry which is preliminary data.</text>
</comment>
<organism evidence="2 3">
    <name type="scientific">Biomphalaria pfeifferi</name>
    <name type="common">Bloodfluke planorb</name>
    <name type="synonym">Freshwater snail</name>
    <dbReference type="NCBI Taxonomy" id="112525"/>
    <lineage>
        <taxon>Eukaryota</taxon>
        <taxon>Metazoa</taxon>
        <taxon>Spiralia</taxon>
        <taxon>Lophotrochozoa</taxon>
        <taxon>Mollusca</taxon>
        <taxon>Gastropoda</taxon>
        <taxon>Heterobranchia</taxon>
        <taxon>Euthyneura</taxon>
        <taxon>Panpulmonata</taxon>
        <taxon>Hygrophila</taxon>
        <taxon>Lymnaeoidea</taxon>
        <taxon>Planorbidae</taxon>
        <taxon>Biomphalaria</taxon>
    </lineage>
</organism>
<reference evidence="2" key="2">
    <citation type="submission" date="2023-04" db="EMBL/GenBank/DDBJ databases">
        <authorList>
            <person name="Bu L."/>
            <person name="Lu L."/>
            <person name="Laidemitt M.R."/>
            <person name="Zhang S.M."/>
            <person name="Mutuku M."/>
            <person name="Mkoji G."/>
            <person name="Steinauer M."/>
            <person name="Loker E.S."/>
        </authorList>
    </citation>
    <scope>NUCLEOTIDE SEQUENCE</scope>
    <source>
        <strain evidence="2">KasaAsao</strain>
        <tissue evidence="2">Whole Snail</tissue>
    </source>
</reference>
<gene>
    <name evidence="2" type="ORF">Bpfe_001871</name>
</gene>
<dbReference type="AlphaFoldDB" id="A0AAD8CA39"/>
<evidence type="ECO:0000256" key="1">
    <source>
        <dbReference type="SAM" id="MobiDB-lite"/>
    </source>
</evidence>
<feature type="compositionally biased region" description="Polar residues" evidence="1">
    <location>
        <begin position="46"/>
        <end position="70"/>
    </location>
</feature>
<dbReference type="InterPro" id="IPR033536">
    <property type="entry name" value="Spata22"/>
</dbReference>
<dbReference type="GO" id="GO:0007129">
    <property type="term" value="P:homologous chromosome pairing at meiosis"/>
    <property type="evidence" value="ECO:0007669"/>
    <property type="project" value="InterPro"/>
</dbReference>
<name>A0AAD8CA39_BIOPF</name>
<keyword evidence="3" id="KW-1185">Reference proteome</keyword>
<dbReference type="CDD" id="cd03524">
    <property type="entry name" value="RPA2_OBF_family"/>
    <property type="match status" value="1"/>
</dbReference>